<keyword evidence="1" id="KW-0472">Membrane</keyword>
<keyword evidence="1" id="KW-0812">Transmembrane</keyword>
<feature type="transmembrane region" description="Helical" evidence="1">
    <location>
        <begin position="61"/>
        <end position="80"/>
    </location>
</feature>
<gene>
    <name evidence="2" type="ORF">ACFSFX_06335</name>
</gene>
<feature type="transmembrane region" description="Helical" evidence="1">
    <location>
        <begin position="115"/>
        <end position="132"/>
    </location>
</feature>
<feature type="transmembrane region" description="Helical" evidence="1">
    <location>
        <begin position="92"/>
        <end position="109"/>
    </location>
</feature>
<feature type="transmembrane region" description="Helical" evidence="1">
    <location>
        <begin position="219"/>
        <end position="235"/>
    </location>
</feature>
<reference evidence="3" key="1">
    <citation type="journal article" date="2019" name="Int. J. Syst. Evol. Microbiol.">
        <title>The Global Catalogue of Microorganisms (GCM) 10K type strain sequencing project: providing services to taxonomists for standard genome sequencing and annotation.</title>
        <authorList>
            <consortium name="The Broad Institute Genomics Platform"/>
            <consortium name="The Broad Institute Genome Sequencing Center for Infectious Disease"/>
            <person name="Wu L."/>
            <person name="Ma J."/>
        </authorList>
    </citation>
    <scope>NUCLEOTIDE SEQUENCE [LARGE SCALE GENOMIC DNA]</scope>
    <source>
        <strain evidence="3">JCM 11496</strain>
    </source>
</reference>
<evidence type="ECO:0000313" key="3">
    <source>
        <dbReference type="Proteomes" id="UP001597307"/>
    </source>
</evidence>
<protein>
    <submittedName>
        <fullName evidence="2">Uncharacterized protein</fullName>
    </submittedName>
</protein>
<feature type="transmembrane region" description="Helical" evidence="1">
    <location>
        <begin position="188"/>
        <end position="207"/>
    </location>
</feature>
<sequence>MTDPVSSLPSRVWAVATSDPSRRVLTCAAAAAQVLLPTVYGPRFNGENAPPNVIQPAPYTFAVWFPIFASSIAYAVHQALGPARNLDISRAVGWPLAGAFAATGIWAPLVRSGKFWSAQGALVTIAVLAGLGRRRIAQAELKGDLTTAEVAAAAPAAGMLAAWGQAACGVNLAAMLVSNDVVPAGPKAASAGAALLVGLGVLGTRAAAMPERTSVSSRFYIGTLLWAFAGVIIGQRGRSRSAVAVAAGATATILTVTARDRLESRSS</sequence>
<dbReference type="EMBL" id="JBHUGA010000011">
    <property type="protein sequence ID" value="MFD1846214.1"/>
    <property type="molecule type" value="Genomic_DNA"/>
</dbReference>
<keyword evidence="3" id="KW-1185">Reference proteome</keyword>
<name>A0ABW4Q4N7_9MICC</name>
<dbReference type="Proteomes" id="UP001597307">
    <property type="component" value="Unassembled WGS sequence"/>
</dbReference>
<proteinExistence type="predicted"/>
<accession>A0ABW4Q4N7</accession>
<comment type="caution">
    <text evidence="2">The sequence shown here is derived from an EMBL/GenBank/DDBJ whole genome shotgun (WGS) entry which is preliminary data.</text>
</comment>
<organism evidence="2 3">
    <name type="scientific">Arthrobacter flavus</name>
    <dbReference type="NCBI Taxonomy" id="95172"/>
    <lineage>
        <taxon>Bacteria</taxon>
        <taxon>Bacillati</taxon>
        <taxon>Actinomycetota</taxon>
        <taxon>Actinomycetes</taxon>
        <taxon>Micrococcales</taxon>
        <taxon>Micrococcaceae</taxon>
        <taxon>Arthrobacter</taxon>
    </lineage>
</organism>
<evidence type="ECO:0000313" key="2">
    <source>
        <dbReference type="EMBL" id="MFD1846214.1"/>
    </source>
</evidence>
<dbReference type="RefSeq" id="WP_343879964.1">
    <property type="nucleotide sequence ID" value="NZ_BAAAIJ010000047.1"/>
</dbReference>
<evidence type="ECO:0000256" key="1">
    <source>
        <dbReference type="SAM" id="Phobius"/>
    </source>
</evidence>
<keyword evidence="1" id="KW-1133">Transmembrane helix</keyword>
<feature type="transmembrane region" description="Helical" evidence="1">
    <location>
        <begin position="153"/>
        <end position="176"/>
    </location>
</feature>